<dbReference type="SMART" id="SM00342">
    <property type="entry name" value="HTH_ARAC"/>
    <property type="match status" value="1"/>
</dbReference>
<dbReference type="InterPro" id="IPR020449">
    <property type="entry name" value="Tscrpt_reg_AraC-type_HTH"/>
</dbReference>
<dbReference type="SUPFAM" id="SSF46689">
    <property type="entry name" value="Homeodomain-like"/>
    <property type="match status" value="1"/>
</dbReference>
<dbReference type="Gene3D" id="1.10.10.60">
    <property type="entry name" value="Homeodomain-like"/>
    <property type="match status" value="1"/>
</dbReference>
<evidence type="ECO:0000256" key="2">
    <source>
        <dbReference type="ARBA" id="ARBA00023125"/>
    </source>
</evidence>
<accession>A0A1Y6ENR1</accession>
<dbReference type="RefSeq" id="WP_086436791.1">
    <property type="nucleotide sequence ID" value="NZ_FXWG01000001.1"/>
</dbReference>
<evidence type="ECO:0000313" key="6">
    <source>
        <dbReference type="Proteomes" id="UP000194420"/>
    </source>
</evidence>
<evidence type="ECO:0000256" key="1">
    <source>
        <dbReference type="ARBA" id="ARBA00023015"/>
    </source>
</evidence>
<dbReference type="AlphaFoldDB" id="A0A1Y6ENR1"/>
<dbReference type="PANTHER" id="PTHR46796:SF6">
    <property type="entry name" value="ARAC SUBFAMILY"/>
    <property type="match status" value="1"/>
</dbReference>
<dbReference type="OrthoDB" id="7191628at2"/>
<feature type="domain" description="HTH araC/xylS-type" evidence="4">
    <location>
        <begin position="219"/>
        <end position="320"/>
    </location>
</feature>
<name>A0A1Y6ENR1_9SPHN</name>
<dbReference type="InterPro" id="IPR050204">
    <property type="entry name" value="AraC_XylS_family_regulators"/>
</dbReference>
<sequence>MQIGSIPPPIHFSLADFVDEERHAALLGQYDKCSLNAEAEPLVQLPRASGSIYRLPGVVVSKSISTPTRTRLLADPSKADDDLAFALMECRGRVEIDHCGSEYELGYGQAALHRCDEKLVTTNYGIVRSLCIKIPRASLLPLLGNREEVINHPIDPANPALWMLRSYIPTAIHPTTLSNAATARLAADHLRDLVVLALGHRSDGAEAAREGGLKAARLAAIKAWIESNLAEPELTLDHAEVLFGISRRTIQNLFEEAGTSFTVYVRDRRLQRAREWLAAPERGHMSISEIAYDVGFGDLSYFNRSFRKRFGMTPGDVRRGSSLLH</sequence>
<gene>
    <name evidence="5" type="ORF">SAMN06297468_0925</name>
</gene>
<evidence type="ECO:0000259" key="4">
    <source>
        <dbReference type="PROSITE" id="PS01124"/>
    </source>
</evidence>
<proteinExistence type="predicted"/>
<dbReference type="GO" id="GO:0043565">
    <property type="term" value="F:sequence-specific DNA binding"/>
    <property type="evidence" value="ECO:0007669"/>
    <property type="project" value="InterPro"/>
</dbReference>
<dbReference type="PANTHER" id="PTHR46796">
    <property type="entry name" value="HTH-TYPE TRANSCRIPTIONAL ACTIVATOR RHAS-RELATED"/>
    <property type="match status" value="1"/>
</dbReference>
<dbReference type="GO" id="GO:0003700">
    <property type="term" value="F:DNA-binding transcription factor activity"/>
    <property type="evidence" value="ECO:0007669"/>
    <property type="project" value="InterPro"/>
</dbReference>
<dbReference type="InterPro" id="IPR018060">
    <property type="entry name" value="HTH_AraC"/>
</dbReference>
<dbReference type="PROSITE" id="PS01124">
    <property type="entry name" value="HTH_ARAC_FAMILY_2"/>
    <property type="match status" value="1"/>
</dbReference>
<evidence type="ECO:0000313" key="5">
    <source>
        <dbReference type="EMBL" id="SMQ63939.1"/>
    </source>
</evidence>
<organism evidence="5 6">
    <name type="scientific">Altererythrobacter xiamenensis</name>
    <dbReference type="NCBI Taxonomy" id="1316679"/>
    <lineage>
        <taxon>Bacteria</taxon>
        <taxon>Pseudomonadati</taxon>
        <taxon>Pseudomonadota</taxon>
        <taxon>Alphaproteobacteria</taxon>
        <taxon>Sphingomonadales</taxon>
        <taxon>Erythrobacteraceae</taxon>
        <taxon>Altererythrobacter</taxon>
    </lineage>
</organism>
<protein>
    <submittedName>
        <fullName evidence="5">Transcriptional regulator, AraC family</fullName>
    </submittedName>
</protein>
<dbReference type="Pfam" id="PF12833">
    <property type="entry name" value="HTH_18"/>
    <property type="match status" value="1"/>
</dbReference>
<keyword evidence="1" id="KW-0805">Transcription regulation</keyword>
<keyword evidence="6" id="KW-1185">Reference proteome</keyword>
<keyword evidence="3" id="KW-0804">Transcription</keyword>
<dbReference type="PROSITE" id="PS00041">
    <property type="entry name" value="HTH_ARAC_FAMILY_1"/>
    <property type="match status" value="1"/>
</dbReference>
<dbReference type="PRINTS" id="PR00032">
    <property type="entry name" value="HTHARAC"/>
</dbReference>
<dbReference type="InterPro" id="IPR009057">
    <property type="entry name" value="Homeodomain-like_sf"/>
</dbReference>
<keyword evidence="2" id="KW-0238">DNA-binding</keyword>
<dbReference type="InterPro" id="IPR018062">
    <property type="entry name" value="HTH_AraC-typ_CS"/>
</dbReference>
<reference evidence="6" key="1">
    <citation type="submission" date="2017-04" db="EMBL/GenBank/DDBJ databases">
        <authorList>
            <person name="Varghese N."/>
            <person name="Submissions S."/>
        </authorList>
    </citation>
    <scope>NUCLEOTIDE SEQUENCE [LARGE SCALE GENOMIC DNA]</scope>
</reference>
<dbReference type="EMBL" id="FXWG01000001">
    <property type="protein sequence ID" value="SMQ63939.1"/>
    <property type="molecule type" value="Genomic_DNA"/>
</dbReference>
<dbReference type="Proteomes" id="UP000194420">
    <property type="component" value="Unassembled WGS sequence"/>
</dbReference>
<evidence type="ECO:0000256" key="3">
    <source>
        <dbReference type="ARBA" id="ARBA00023163"/>
    </source>
</evidence>